<dbReference type="EMBL" id="JAUESC010000004">
    <property type="protein sequence ID" value="KAK0595315.1"/>
    <property type="molecule type" value="Genomic_DNA"/>
</dbReference>
<keyword evidence="3" id="KW-1185">Reference proteome</keyword>
<comment type="caution">
    <text evidence="2">The sequence shown here is derived from an EMBL/GenBank/DDBJ whole genome shotgun (WGS) entry which is preliminary data.</text>
</comment>
<accession>A0AA39VWX2</accession>
<protein>
    <submittedName>
        <fullName evidence="2">Uncharacterized protein</fullName>
    </submittedName>
</protein>
<feature type="region of interest" description="Disordered" evidence="1">
    <location>
        <begin position="153"/>
        <end position="178"/>
    </location>
</feature>
<organism evidence="2 3">
    <name type="scientific">Acer saccharum</name>
    <name type="common">Sugar maple</name>
    <dbReference type="NCBI Taxonomy" id="4024"/>
    <lineage>
        <taxon>Eukaryota</taxon>
        <taxon>Viridiplantae</taxon>
        <taxon>Streptophyta</taxon>
        <taxon>Embryophyta</taxon>
        <taxon>Tracheophyta</taxon>
        <taxon>Spermatophyta</taxon>
        <taxon>Magnoliopsida</taxon>
        <taxon>eudicotyledons</taxon>
        <taxon>Gunneridae</taxon>
        <taxon>Pentapetalae</taxon>
        <taxon>rosids</taxon>
        <taxon>malvids</taxon>
        <taxon>Sapindales</taxon>
        <taxon>Sapindaceae</taxon>
        <taxon>Hippocastanoideae</taxon>
        <taxon>Acereae</taxon>
        <taxon>Acer</taxon>
    </lineage>
</organism>
<sequence length="178" mass="19637">MASPPLSLDYTASLTDNSAVLVVIEDQRRELHTTSRLGHSLRECSEVGDVKEVTSEANVRLNFWLRTVSPPKRFPGRSGRADHGQWGRQTGSSAYFANCQNVKPGGKWHMKNLAMEKGSSGEHWRKRCNQTVKGKLEGCLEPSYRCMGTNKGVIAPKKLDSPGKKKVGGALNEEGKQK</sequence>
<evidence type="ECO:0000313" key="2">
    <source>
        <dbReference type="EMBL" id="KAK0595315.1"/>
    </source>
</evidence>
<proteinExistence type="predicted"/>
<name>A0AA39VWX2_ACESA</name>
<dbReference type="AlphaFoldDB" id="A0AA39VWX2"/>
<dbReference type="Proteomes" id="UP001168877">
    <property type="component" value="Unassembled WGS sequence"/>
</dbReference>
<gene>
    <name evidence="2" type="ORF">LWI29_005585</name>
</gene>
<reference evidence="2" key="1">
    <citation type="journal article" date="2022" name="Plant J.">
        <title>Strategies of tolerance reflected in two North American maple genomes.</title>
        <authorList>
            <person name="McEvoy S.L."/>
            <person name="Sezen U.U."/>
            <person name="Trouern-Trend A."/>
            <person name="McMahon S.M."/>
            <person name="Schaberg P.G."/>
            <person name="Yang J."/>
            <person name="Wegrzyn J.L."/>
            <person name="Swenson N.G."/>
        </authorList>
    </citation>
    <scope>NUCLEOTIDE SEQUENCE</scope>
    <source>
        <strain evidence="2">NS2018</strain>
    </source>
</reference>
<evidence type="ECO:0000256" key="1">
    <source>
        <dbReference type="SAM" id="MobiDB-lite"/>
    </source>
</evidence>
<reference evidence="2" key="2">
    <citation type="submission" date="2023-06" db="EMBL/GenBank/DDBJ databases">
        <authorList>
            <person name="Swenson N.G."/>
            <person name="Wegrzyn J.L."/>
            <person name="Mcevoy S.L."/>
        </authorList>
    </citation>
    <scope>NUCLEOTIDE SEQUENCE</scope>
    <source>
        <strain evidence="2">NS2018</strain>
        <tissue evidence="2">Leaf</tissue>
    </source>
</reference>
<evidence type="ECO:0000313" key="3">
    <source>
        <dbReference type="Proteomes" id="UP001168877"/>
    </source>
</evidence>